<feature type="repeat" description="WD" evidence="1">
    <location>
        <begin position="234"/>
        <end position="267"/>
    </location>
</feature>
<sequence length="401" mass="42046">MSALTHKEPPPSAMHLSYDRGHRSIPGQVGDSRRLRGPPELCGLQEARPGRRRYACGWSRGANGAAVTGATAGRPAGSMAAAAAARRVPLGREAHGVYSLCFGASGAQLAAGFGDGAVQLVDAGTGAPGPCLRPGRRPRHAVTALGFHRAKPGLLLAAGADGVVVLYDLGAGGAAASLSEEENEIHALDFCRDGSAFATAGKDRHIRLYDSHTHQLVHVVRAPDFMAGDEFTPFSGHSRRIFALRFHPTELHLFLTGGWDNSVKVWDKRVPKGAQSVINGPHICGPGIDIKGEHILTASWVPHNALQLWDLRMSRLWQNVPFPGNPTQGEFLYSAQFCTEDVVVAGGSGTSGAGIIHTGTGQVIGEVLLSNKPVHVVASASRGQPVAVAGAGGNLYLAELH</sequence>
<feature type="region of interest" description="Disordered" evidence="2">
    <location>
        <begin position="1"/>
        <end position="37"/>
    </location>
</feature>
<organism evidence="3 4">
    <name type="scientific">Crotalus adamanteus</name>
    <name type="common">Eastern diamondback rattlesnake</name>
    <dbReference type="NCBI Taxonomy" id="8729"/>
    <lineage>
        <taxon>Eukaryota</taxon>
        <taxon>Metazoa</taxon>
        <taxon>Chordata</taxon>
        <taxon>Craniata</taxon>
        <taxon>Vertebrata</taxon>
        <taxon>Euteleostomi</taxon>
        <taxon>Lepidosauria</taxon>
        <taxon>Squamata</taxon>
        <taxon>Bifurcata</taxon>
        <taxon>Unidentata</taxon>
        <taxon>Episquamata</taxon>
        <taxon>Toxicofera</taxon>
        <taxon>Serpentes</taxon>
        <taxon>Colubroidea</taxon>
        <taxon>Viperidae</taxon>
        <taxon>Crotalinae</taxon>
        <taxon>Crotalus</taxon>
    </lineage>
</organism>
<evidence type="ECO:0000313" key="3">
    <source>
        <dbReference type="EMBL" id="KAK9398466.1"/>
    </source>
</evidence>
<dbReference type="Pfam" id="PF00400">
    <property type="entry name" value="WD40"/>
    <property type="match status" value="3"/>
</dbReference>
<dbReference type="InterPro" id="IPR036322">
    <property type="entry name" value="WD40_repeat_dom_sf"/>
</dbReference>
<dbReference type="PANTHER" id="PTHR47822">
    <property type="entry name" value="CARBOHYDRATE BINDING DOMAIN CONTAINING PROTEIN"/>
    <property type="match status" value="1"/>
</dbReference>
<dbReference type="PROSITE" id="PS50294">
    <property type="entry name" value="WD_REPEATS_REGION"/>
    <property type="match status" value="1"/>
</dbReference>
<dbReference type="InterPro" id="IPR001680">
    <property type="entry name" value="WD40_rpt"/>
</dbReference>
<evidence type="ECO:0000313" key="4">
    <source>
        <dbReference type="Proteomes" id="UP001474421"/>
    </source>
</evidence>
<comment type="caution">
    <text evidence="3">The sequence shown here is derived from an EMBL/GenBank/DDBJ whole genome shotgun (WGS) entry which is preliminary data.</text>
</comment>
<dbReference type="Proteomes" id="UP001474421">
    <property type="component" value="Unassembled WGS sequence"/>
</dbReference>
<gene>
    <name evidence="3" type="ORF">NXF25_013435</name>
</gene>
<dbReference type="PROSITE" id="PS50082">
    <property type="entry name" value="WD_REPEATS_2"/>
    <property type="match status" value="2"/>
</dbReference>
<dbReference type="AlphaFoldDB" id="A0AAW1B9T8"/>
<keyword evidence="1" id="KW-0853">WD repeat</keyword>
<feature type="repeat" description="WD" evidence="1">
    <location>
        <begin position="178"/>
        <end position="219"/>
    </location>
</feature>
<accession>A0AAW1B9T8</accession>
<keyword evidence="4" id="KW-1185">Reference proteome</keyword>
<reference evidence="3 4" key="1">
    <citation type="journal article" date="2024" name="Proc. Natl. Acad. Sci. U.S.A.">
        <title>The genetic regulatory architecture and epigenomic basis for age-related changes in rattlesnake venom.</title>
        <authorList>
            <person name="Hogan M.P."/>
            <person name="Holding M.L."/>
            <person name="Nystrom G.S."/>
            <person name="Colston T.J."/>
            <person name="Bartlett D.A."/>
            <person name="Mason A.J."/>
            <person name="Ellsworth S.A."/>
            <person name="Rautsaw R.M."/>
            <person name="Lawrence K.C."/>
            <person name="Strickland J.L."/>
            <person name="He B."/>
            <person name="Fraser P."/>
            <person name="Margres M.J."/>
            <person name="Gilbert D.M."/>
            <person name="Gibbs H.L."/>
            <person name="Parkinson C.L."/>
            <person name="Rokyta D.R."/>
        </authorList>
    </citation>
    <scope>NUCLEOTIDE SEQUENCE [LARGE SCALE GENOMIC DNA]</scope>
    <source>
        <strain evidence="3">DRR0105</strain>
    </source>
</reference>
<dbReference type="Gene3D" id="2.130.10.10">
    <property type="entry name" value="YVTN repeat-like/Quinoprotein amine dehydrogenase"/>
    <property type="match status" value="1"/>
</dbReference>
<evidence type="ECO:0000256" key="1">
    <source>
        <dbReference type="PROSITE-ProRule" id="PRU00221"/>
    </source>
</evidence>
<proteinExistence type="predicted"/>
<dbReference type="InterPro" id="IPR015943">
    <property type="entry name" value="WD40/YVTN_repeat-like_dom_sf"/>
</dbReference>
<dbReference type="SUPFAM" id="SSF50978">
    <property type="entry name" value="WD40 repeat-like"/>
    <property type="match status" value="1"/>
</dbReference>
<dbReference type="SMART" id="SM00320">
    <property type="entry name" value="WD40"/>
    <property type="match status" value="4"/>
</dbReference>
<dbReference type="EMBL" id="JAOTOJ010000007">
    <property type="protein sequence ID" value="KAK9398466.1"/>
    <property type="molecule type" value="Genomic_DNA"/>
</dbReference>
<evidence type="ECO:0000256" key="2">
    <source>
        <dbReference type="SAM" id="MobiDB-lite"/>
    </source>
</evidence>
<name>A0AAW1B9T8_CROAD</name>
<protein>
    <submittedName>
        <fullName evidence="3">POC1 centriolar proteinA-like</fullName>
    </submittedName>
</protein>
<dbReference type="PANTHER" id="PTHR47822:SF3">
    <property type="entry name" value="ANAPHASE-PROMOTING COMPLEX SUBUNIT 4-LIKE WD40 DOMAIN-CONTAINING PROTEIN"/>
    <property type="match status" value="1"/>
</dbReference>